<protein>
    <submittedName>
        <fullName evidence="2">Uncharacterized protein</fullName>
    </submittedName>
</protein>
<reference evidence="2" key="2">
    <citation type="submission" date="2021-08" db="EMBL/GenBank/DDBJ databases">
        <authorList>
            <person name="Gostincar C."/>
            <person name="Sun X."/>
            <person name="Song Z."/>
            <person name="Gunde-Cimerman N."/>
        </authorList>
    </citation>
    <scope>NUCLEOTIDE SEQUENCE</scope>
    <source>
        <strain evidence="2">EXF-9298</strain>
    </source>
</reference>
<reference evidence="2" key="1">
    <citation type="journal article" date="2021" name="J Fungi (Basel)">
        <title>Virulence traits and population genomics of the black yeast Aureobasidium melanogenum.</title>
        <authorList>
            <person name="Cernosa A."/>
            <person name="Sun X."/>
            <person name="Gostincar C."/>
            <person name="Fang C."/>
            <person name="Gunde-Cimerman N."/>
            <person name="Song Z."/>
        </authorList>
    </citation>
    <scope>NUCLEOTIDE SEQUENCE</scope>
    <source>
        <strain evidence="2">EXF-9298</strain>
    </source>
</reference>
<name>A0A9P8JI69_AURME</name>
<dbReference type="EMBL" id="JAHFXS010007791">
    <property type="protein sequence ID" value="KAG9923969.1"/>
    <property type="molecule type" value="Genomic_DNA"/>
</dbReference>
<feature type="region of interest" description="Disordered" evidence="1">
    <location>
        <begin position="60"/>
        <end position="94"/>
    </location>
</feature>
<evidence type="ECO:0000256" key="1">
    <source>
        <dbReference type="SAM" id="MobiDB-lite"/>
    </source>
</evidence>
<organism evidence="2 3">
    <name type="scientific">Aureobasidium melanogenum</name>
    <name type="common">Aureobasidium pullulans var. melanogenum</name>
    <dbReference type="NCBI Taxonomy" id="46634"/>
    <lineage>
        <taxon>Eukaryota</taxon>
        <taxon>Fungi</taxon>
        <taxon>Dikarya</taxon>
        <taxon>Ascomycota</taxon>
        <taxon>Pezizomycotina</taxon>
        <taxon>Dothideomycetes</taxon>
        <taxon>Dothideomycetidae</taxon>
        <taxon>Dothideales</taxon>
        <taxon>Saccotheciaceae</taxon>
        <taxon>Aureobasidium</taxon>
    </lineage>
</organism>
<dbReference type="Proteomes" id="UP000729357">
    <property type="component" value="Unassembled WGS sequence"/>
</dbReference>
<proteinExistence type="predicted"/>
<gene>
    <name evidence="2" type="ORF">KCU98_g21718</name>
</gene>
<feature type="non-terminal residue" evidence="2">
    <location>
        <position position="156"/>
    </location>
</feature>
<evidence type="ECO:0000313" key="3">
    <source>
        <dbReference type="Proteomes" id="UP000729357"/>
    </source>
</evidence>
<feature type="compositionally biased region" description="Polar residues" evidence="1">
    <location>
        <begin position="21"/>
        <end position="31"/>
    </location>
</feature>
<keyword evidence="3" id="KW-1185">Reference proteome</keyword>
<dbReference type="AlphaFoldDB" id="A0A9P8JI69"/>
<evidence type="ECO:0000313" key="2">
    <source>
        <dbReference type="EMBL" id="KAG9923969.1"/>
    </source>
</evidence>
<sequence length="156" mass="17273">MDSEQTQPLHSPPQAIITPSPALSQASTVFESTPRPPRQRATFARLASVDDGQYTVIRTDEDDITDASPYNDDRDTSKAHGLGINVNKDLGGDSDDLQKEFKVNEHELPMWSSRSGIKVSAFSSQTSFPQGTAYESDAHRLRNRRSFAESLKAVYD</sequence>
<feature type="region of interest" description="Disordered" evidence="1">
    <location>
        <begin position="1"/>
        <end position="46"/>
    </location>
</feature>
<accession>A0A9P8JI69</accession>
<comment type="caution">
    <text evidence="2">The sequence shown here is derived from an EMBL/GenBank/DDBJ whole genome shotgun (WGS) entry which is preliminary data.</text>
</comment>